<organism evidence="20 21">
    <name type="scientific">Trichodelitschia bisporula</name>
    <dbReference type="NCBI Taxonomy" id="703511"/>
    <lineage>
        <taxon>Eukaryota</taxon>
        <taxon>Fungi</taxon>
        <taxon>Dikarya</taxon>
        <taxon>Ascomycota</taxon>
        <taxon>Pezizomycotina</taxon>
        <taxon>Dothideomycetes</taxon>
        <taxon>Dothideomycetes incertae sedis</taxon>
        <taxon>Phaeotrichales</taxon>
        <taxon>Phaeotrichaceae</taxon>
        <taxon>Trichodelitschia</taxon>
    </lineage>
</organism>
<keyword evidence="21" id="KW-1185">Reference proteome</keyword>
<dbReference type="EC" id="2.4.2.-" evidence="15"/>
<evidence type="ECO:0000256" key="6">
    <source>
        <dbReference type="ARBA" id="ARBA00022737"/>
    </source>
</evidence>
<comment type="similarity">
    <text evidence="13">Belongs to the ARTD/PARP family.</text>
</comment>
<keyword evidence="6" id="KW-0677">Repeat</keyword>
<keyword evidence="2 15" id="KW-0328">Glycosyltransferase</keyword>
<dbReference type="InterPro" id="IPR008893">
    <property type="entry name" value="WGR_domain"/>
</dbReference>
<dbReference type="FunFam" id="2.20.140.10:FF:000001">
    <property type="entry name" value="Poly [ADP-ribose] polymerase"/>
    <property type="match status" value="1"/>
</dbReference>
<dbReference type="Gene3D" id="3.90.228.10">
    <property type="match status" value="1"/>
</dbReference>
<dbReference type="InterPro" id="IPR012317">
    <property type="entry name" value="Poly(ADP-ribose)pol_cat_dom"/>
</dbReference>
<name>A0A6G1HX63_9PEZI</name>
<dbReference type="OrthoDB" id="2017365at2759"/>
<proteinExistence type="inferred from homology"/>
<dbReference type="GO" id="GO:0006302">
    <property type="term" value="P:double-strand break repair"/>
    <property type="evidence" value="ECO:0007669"/>
    <property type="project" value="TreeGrafter"/>
</dbReference>
<evidence type="ECO:0000256" key="13">
    <source>
        <dbReference type="ARBA" id="ARBA00024347"/>
    </source>
</evidence>
<keyword evidence="4" id="KW-0548">Nucleotidyltransferase</keyword>
<evidence type="ECO:0000256" key="4">
    <source>
        <dbReference type="ARBA" id="ARBA00022695"/>
    </source>
</evidence>
<reference evidence="20" key="1">
    <citation type="journal article" date="2020" name="Stud. Mycol.">
        <title>101 Dothideomycetes genomes: a test case for predicting lifestyles and emergence of pathogens.</title>
        <authorList>
            <person name="Haridas S."/>
            <person name="Albert R."/>
            <person name="Binder M."/>
            <person name="Bloem J."/>
            <person name="Labutti K."/>
            <person name="Salamov A."/>
            <person name="Andreopoulos B."/>
            <person name="Baker S."/>
            <person name="Barry K."/>
            <person name="Bills G."/>
            <person name="Bluhm B."/>
            <person name="Cannon C."/>
            <person name="Castanera R."/>
            <person name="Culley D."/>
            <person name="Daum C."/>
            <person name="Ezra D."/>
            <person name="Gonzalez J."/>
            <person name="Henrissat B."/>
            <person name="Kuo A."/>
            <person name="Liang C."/>
            <person name="Lipzen A."/>
            <person name="Lutzoni F."/>
            <person name="Magnuson J."/>
            <person name="Mondo S."/>
            <person name="Nolan M."/>
            <person name="Ohm R."/>
            <person name="Pangilinan J."/>
            <person name="Park H.-J."/>
            <person name="Ramirez L."/>
            <person name="Alfaro M."/>
            <person name="Sun H."/>
            <person name="Tritt A."/>
            <person name="Yoshinaga Y."/>
            <person name="Zwiers L.-H."/>
            <person name="Turgeon B."/>
            <person name="Goodwin S."/>
            <person name="Spatafora J."/>
            <person name="Crous P."/>
            <person name="Grigoriev I."/>
        </authorList>
    </citation>
    <scope>NUCLEOTIDE SEQUENCE</scope>
    <source>
        <strain evidence="20">CBS 262.69</strain>
    </source>
</reference>
<dbReference type="GO" id="GO:1990404">
    <property type="term" value="F:NAD+-protein mono-ADP-ribosyltransferase activity"/>
    <property type="evidence" value="ECO:0007669"/>
    <property type="project" value="TreeGrafter"/>
</dbReference>
<dbReference type="SUPFAM" id="SSF56399">
    <property type="entry name" value="ADP-ribosylation"/>
    <property type="match status" value="1"/>
</dbReference>
<dbReference type="SUPFAM" id="SSF142921">
    <property type="entry name" value="WGR domain-like"/>
    <property type="match status" value="1"/>
</dbReference>
<keyword evidence="12" id="KW-0539">Nucleus</keyword>
<dbReference type="GO" id="GO:0070212">
    <property type="term" value="P:protein poly-ADP-ribosylation"/>
    <property type="evidence" value="ECO:0007669"/>
    <property type="project" value="TreeGrafter"/>
</dbReference>
<dbReference type="EMBL" id="ML996694">
    <property type="protein sequence ID" value="KAF2400610.1"/>
    <property type="molecule type" value="Genomic_DNA"/>
</dbReference>
<feature type="domain" description="PARP alpha-helical" evidence="18">
    <location>
        <begin position="164"/>
        <end position="288"/>
    </location>
</feature>
<dbReference type="InterPro" id="IPR050800">
    <property type="entry name" value="ARTD/PARP"/>
</dbReference>
<dbReference type="InterPro" id="IPR036616">
    <property type="entry name" value="Poly(ADP-ribose)pol_reg_dom_sf"/>
</dbReference>
<sequence>MRRRKSGPHQLTITAAIGVRAHFWLWDVANGPGTYTVYVGDDGTVWDASLNQTNVSGNNNKFYRIQLLESKVSKSYDVWTRWGRVGESGQSAMLKTGSIDAAMKLFDKKFKDKSGLKFADRFNSPRPNKYTFVERNYEPDNSDVEPSTEDPKTELELDAARTPESKLAKPVQQLMELIFNPFYMNSVMQDLNYDARKLPLGKLSKRTLERGYLCLKELAALILTPDPALTVMEVNGQKNDLTNAYYSTIPHDFGRSRPRIIADADILKREIALLESLSDMKVAEEIMKEAKSKQAGPVVNPLDRQFEGLGLSEMTPLDPTSQEFKELQDYLVHTRASTHALRYEVEEIFRIERNGEFARFDKSPYGSLAADRRLLWHGSRTTNFGGILSQGLRIAPPEAPVSGYMYGKGVYMADMSSKSANYCFHQQSGGVGLLLLCEAELGKPLFELTNADYDAGEKAQKAGCLTTLGRGQAGPAKWKDAGCVHPTLEGTTMPDVSDPPASLTDGYLQYNEYIVYDVEQIRLRYLFRVKMEYSWGN</sequence>
<accession>A0A6G1HX63</accession>
<evidence type="ECO:0000259" key="18">
    <source>
        <dbReference type="PROSITE" id="PS51060"/>
    </source>
</evidence>
<evidence type="ECO:0000256" key="7">
    <source>
        <dbReference type="ARBA" id="ARBA00022765"/>
    </source>
</evidence>
<dbReference type="PROSITE" id="PS51060">
    <property type="entry name" value="PARP_ALPHA_HD"/>
    <property type="match status" value="1"/>
</dbReference>
<dbReference type="GO" id="GO:0005730">
    <property type="term" value="C:nucleolus"/>
    <property type="evidence" value="ECO:0007669"/>
    <property type="project" value="TreeGrafter"/>
</dbReference>
<evidence type="ECO:0000256" key="10">
    <source>
        <dbReference type="ARBA" id="ARBA00023027"/>
    </source>
</evidence>
<dbReference type="AlphaFoldDB" id="A0A6G1HX63"/>
<feature type="domain" description="PARP catalytic" evidence="17">
    <location>
        <begin position="300"/>
        <end position="537"/>
    </location>
</feature>
<dbReference type="PANTHER" id="PTHR10459">
    <property type="entry name" value="DNA LIGASE"/>
    <property type="match status" value="1"/>
</dbReference>
<evidence type="ECO:0000256" key="11">
    <source>
        <dbReference type="ARBA" id="ARBA00023125"/>
    </source>
</evidence>
<dbReference type="CDD" id="cd07997">
    <property type="entry name" value="WGR_PARP"/>
    <property type="match status" value="1"/>
</dbReference>
<dbReference type="SUPFAM" id="SSF47587">
    <property type="entry name" value="Domain of poly(ADP-ribose) polymerase"/>
    <property type="match status" value="1"/>
</dbReference>
<dbReference type="GO" id="GO:0016779">
    <property type="term" value="F:nucleotidyltransferase activity"/>
    <property type="evidence" value="ECO:0007669"/>
    <property type="project" value="UniProtKB-KW"/>
</dbReference>
<dbReference type="Proteomes" id="UP000799640">
    <property type="component" value="Unassembled WGS sequence"/>
</dbReference>
<dbReference type="Pfam" id="PF00644">
    <property type="entry name" value="PARP"/>
    <property type="match status" value="1"/>
</dbReference>
<evidence type="ECO:0000313" key="21">
    <source>
        <dbReference type="Proteomes" id="UP000799640"/>
    </source>
</evidence>
<evidence type="ECO:0000256" key="3">
    <source>
        <dbReference type="ARBA" id="ARBA00022679"/>
    </source>
</evidence>
<gene>
    <name evidence="20" type="ORF">EJ06DRAFT_576693</name>
</gene>
<evidence type="ECO:0000256" key="12">
    <source>
        <dbReference type="ARBA" id="ARBA00023242"/>
    </source>
</evidence>
<dbReference type="Pfam" id="PF02877">
    <property type="entry name" value="PARP_reg"/>
    <property type="match status" value="1"/>
</dbReference>
<evidence type="ECO:0000256" key="8">
    <source>
        <dbReference type="ARBA" id="ARBA00022771"/>
    </source>
</evidence>
<dbReference type="CDD" id="cd01437">
    <property type="entry name" value="parp_like"/>
    <property type="match status" value="1"/>
</dbReference>
<evidence type="ECO:0000256" key="1">
    <source>
        <dbReference type="ARBA" id="ARBA00004123"/>
    </source>
</evidence>
<dbReference type="Gene3D" id="2.20.140.10">
    <property type="entry name" value="WGR domain"/>
    <property type="match status" value="1"/>
</dbReference>
<keyword evidence="9" id="KW-0862">Zinc</keyword>
<dbReference type="InterPro" id="IPR036930">
    <property type="entry name" value="WGR_dom_sf"/>
</dbReference>
<evidence type="ECO:0000256" key="5">
    <source>
        <dbReference type="ARBA" id="ARBA00022723"/>
    </source>
</evidence>
<dbReference type="SMART" id="SM00773">
    <property type="entry name" value="WGR"/>
    <property type="match status" value="1"/>
</dbReference>
<dbReference type="FunFam" id="1.20.142.10:FF:000002">
    <property type="entry name" value="Poly [ADP-ribose] polymerase"/>
    <property type="match status" value="1"/>
</dbReference>
<dbReference type="PROSITE" id="PS51059">
    <property type="entry name" value="PARP_CATALYTIC"/>
    <property type="match status" value="1"/>
</dbReference>
<dbReference type="InterPro" id="IPR004102">
    <property type="entry name" value="Poly(ADP-ribose)pol_reg_dom"/>
</dbReference>
<keyword evidence="7" id="KW-0013">ADP-ribosylation</keyword>
<dbReference type="Pfam" id="PF05406">
    <property type="entry name" value="WGR"/>
    <property type="match status" value="1"/>
</dbReference>
<keyword evidence="11" id="KW-0238">DNA-binding</keyword>
<keyword evidence="5" id="KW-0479">Metal-binding</keyword>
<keyword evidence="3 15" id="KW-0808">Transferase</keyword>
<evidence type="ECO:0000313" key="20">
    <source>
        <dbReference type="EMBL" id="KAF2400610.1"/>
    </source>
</evidence>
<evidence type="ECO:0000259" key="17">
    <source>
        <dbReference type="PROSITE" id="PS51059"/>
    </source>
</evidence>
<feature type="domain" description="WGR" evidence="19">
    <location>
        <begin position="34"/>
        <end position="130"/>
    </location>
</feature>
<evidence type="ECO:0000256" key="9">
    <source>
        <dbReference type="ARBA" id="ARBA00022833"/>
    </source>
</evidence>
<dbReference type="GO" id="GO:0003677">
    <property type="term" value="F:DNA binding"/>
    <property type="evidence" value="ECO:0007669"/>
    <property type="project" value="UniProtKB-KW"/>
</dbReference>
<dbReference type="PROSITE" id="PS51977">
    <property type="entry name" value="WGR"/>
    <property type="match status" value="1"/>
</dbReference>
<evidence type="ECO:0000259" key="19">
    <source>
        <dbReference type="PROSITE" id="PS51977"/>
    </source>
</evidence>
<keyword evidence="8" id="KW-0863">Zinc-finger</keyword>
<evidence type="ECO:0000256" key="2">
    <source>
        <dbReference type="ARBA" id="ARBA00022676"/>
    </source>
</evidence>
<evidence type="ECO:0000256" key="16">
    <source>
        <dbReference type="SAM" id="MobiDB-lite"/>
    </source>
</evidence>
<dbReference type="PANTHER" id="PTHR10459:SF60">
    <property type="entry name" value="POLY [ADP-RIBOSE] POLYMERASE 2"/>
    <property type="match status" value="1"/>
</dbReference>
<feature type="region of interest" description="Disordered" evidence="16">
    <location>
        <begin position="130"/>
        <end position="158"/>
    </location>
</feature>
<dbReference type="Gene3D" id="1.20.142.10">
    <property type="entry name" value="Poly(ADP-ribose) polymerase, regulatory domain"/>
    <property type="match status" value="1"/>
</dbReference>
<dbReference type="GO" id="GO:0003950">
    <property type="term" value="F:NAD+ poly-ADP-ribosyltransferase activity"/>
    <property type="evidence" value="ECO:0007669"/>
    <property type="project" value="UniProtKB-UniRule"/>
</dbReference>
<dbReference type="FunFam" id="3.90.228.10:FF:000002">
    <property type="entry name" value="Poly [ADP-ribose] polymerase"/>
    <property type="match status" value="1"/>
</dbReference>
<feature type="compositionally biased region" description="Basic and acidic residues" evidence="16">
    <location>
        <begin position="149"/>
        <end position="158"/>
    </location>
</feature>
<dbReference type="GO" id="GO:0008270">
    <property type="term" value="F:zinc ion binding"/>
    <property type="evidence" value="ECO:0007669"/>
    <property type="project" value="UniProtKB-KW"/>
</dbReference>
<comment type="catalytic activity">
    <reaction evidence="14">
        <text>NAD(+) + (ADP-D-ribosyl)n-acceptor = nicotinamide + (ADP-D-ribosyl)n+1-acceptor + H(+).</text>
        <dbReference type="EC" id="2.4.2.30"/>
    </reaction>
</comment>
<keyword evidence="10 15" id="KW-0520">NAD</keyword>
<comment type="subcellular location">
    <subcellularLocation>
        <location evidence="1">Nucleus</location>
    </subcellularLocation>
</comment>
<evidence type="ECO:0000256" key="14">
    <source>
        <dbReference type="ARBA" id="ARBA00033987"/>
    </source>
</evidence>
<evidence type="ECO:0000256" key="15">
    <source>
        <dbReference type="RuleBase" id="RU362114"/>
    </source>
</evidence>
<protein>
    <recommendedName>
        <fullName evidence="15">Poly [ADP-ribose] polymerase</fullName>
        <shortName evidence="15">PARP</shortName>
        <ecNumber evidence="15">2.4.2.-</ecNumber>
    </recommendedName>
</protein>